<proteinExistence type="predicted"/>
<sequence>MDHLIGDPLSQSALVYESSKADKSLEEAPAFERYEDGSTRQVGMVYVWSLGGRIPAVLCDRGRLVCHCEDPVRGWAEFEPACRRGHPCQPPEEVVEGVSVGYEEDTANDSMLEVKGDGVGGSEAAPLTSCALGRYPLGSAFCEDFAVEQCEKAYARTKKALT</sequence>
<dbReference type="OrthoDB" id="10441636at2759"/>
<name>A0A812NKL6_SYMPI</name>
<protein>
    <submittedName>
        <fullName evidence="1">FrmA protein</fullName>
    </submittedName>
</protein>
<gene>
    <name evidence="1" type="primary">frmA</name>
    <name evidence="1" type="ORF">SPIL2461_LOCUS6571</name>
</gene>
<evidence type="ECO:0000313" key="1">
    <source>
        <dbReference type="EMBL" id="CAE7292418.1"/>
    </source>
</evidence>
<keyword evidence="2" id="KW-1185">Reference proteome</keyword>
<dbReference type="Proteomes" id="UP000649617">
    <property type="component" value="Unassembled WGS sequence"/>
</dbReference>
<comment type="caution">
    <text evidence="1">The sequence shown here is derived from an EMBL/GenBank/DDBJ whole genome shotgun (WGS) entry which is preliminary data.</text>
</comment>
<organism evidence="1 2">
    <name type="scientific">Symbiodinium pilosum</name>
    <name type="common">Dinoflagellate</name>
    <dbReference type="NCBI Taxonomy" id="2952"/>
    <lineage>
        <taxon>Eukaryota</taxon>
        <taxon>Sar</taxon>
        <taxon>Alveolata</taxon>
        <taxon>Dinophyceae</taxon>
        <taxon>Suessiales</taxon>
        <taxon>Symbiodiniaceae</taxon>
        <taxon>Symbiodinium</taxon>
    </lineage>
</organism>
<accession>A0A812NKL6</accession>
<evidence type="ECO:0000313" key="2">
    <source>
        <dbReference type="Proteomes" id="UP000649617"/>
    </source>
</evidence>
<dbReference type="EMBL" id="CAJNIZ010010014">
    <property type="protein sequence ID" value="CAE7292418.1"/>
    <property type="molecule type" value="Genomic_DNA"/>
</dbReference>
<dbReference type="AlphaFoldDB" id="A0A812NKL6"/>
<reference evidence="1" key="1">
    <citation type="submission" date="2021-02" db="EMBL/GenBank/DDBJ databases">
        <authorList>
            <person name="Dougan E. K."/>
            <person name="Rhodes N."/>
            <person name="Thang M."/>
            <person name="Chan C."/>
        </authorList>
    </citation>
    <scope>NUCLEOTIDE SEQUENCE</scope>
</reference>